<evidence type="ECO:0000259" key="6">
    <source>
        <dbReference type="PROSITE" id="PS51332"/>
    </source>
</evidence>
<evidence type="ECO:0000313" key="9">
    <source>
        <dbReference type="Proteomes" id="UP000319449"/>
    </source>
</evidence>
<keyword evidence="5" id="KW-0411">Iron-sulfur</keyword>
<evidence type="ECO:0000256" key="2">
    <source>
        <dbReference type="ARBA" id="ARBA00022691"/>
    </source>
</evidence>
<gene>
    <name evidence="8" type="ORF">JN12_00093</name>
</gene>
<keyword evidence="9" id="KW-1185">Reference proteome</keyword>
<dbReference type="GO" id="GO:0046872">
    <property type="term" value="F:metal ion binding"/>
    <property type="evidence" value="ECO:0007669"/>
    <property type="project" value="UniProtKB-KW"/>
</dbReference>
<dbReference type="GO" id="GO:0005829">
    <property type="term" value="C:cytosol"/>
    <property type="evidence" value="ECO:0007669"/>
    <property type="project" value="TreeGrafter"/>
</dbReference>
<dbReference type="SFLD" id="SFLDS00029">
    <property type="entry name" value="Radical_SAM"/>
    <property type="match status" value="1"/>
</dbReference>
<evidence type="ECO:0000256" key="3">
    <source>
        <dbReference type="ARBA" id="ARBA00022723"/>
    </source>
</evidence>
<dbReference type="PANTHER" id="PTHR43409:SF16">
    <property type="entry name" value="SLR0320 PROTEIN"/>
    <property type="match status" value="1"/>
</dbReference>
<evidence type="ECO:0000256" key="5">
    <source>
        <dbReference type="ARBA" id="ARBA00023014"/>
    </source>
</evidence>
<dbReference type="GO" id="GO:0051539">
    <property type="term" value="F:4 iron, 4 sulfur cluster binding"/>
    <property type="evidence" value="ECO:0007669"/>
    <property type="project" value="UniProtKB-KW"/>
</dbReference>
<dbReference type="SFLD" id="SFLDG01082">
    <property type="entry name" value="B12-binding_domain_containing"/>
    <property type="match status" value="1"/>
</dbReference>
<sequence length="620" mass="67269">MRLLLVTSHTEPSPQAIPLAAAFLKSALAASPVADAVDIVLCDLFANDDVAACVDKILAVEPEAVGFSLYLWNRDQCRAIMLSLRQLRPALVLFAGGPETTADPAGLLAGSACDFVVCGEGEQAICAAVARLLAGGDVAGIPGVVTRDQSFPHTVALVPELDSVPSPYLSGILPLVDGGGGLWQHSRGCDYACDYCFDTLGQRGVRRFSVERLAAELDLFVASRIAQVFVLDSTFNRDMARAKTLLRLIRDKAPHIHFHFEVRSEFIDEEMAELFAAITCSLQIGLQSADPRVLKNVGRIFNREGFVSRIMLLNEAGAVFGFDLIYGLPGDTLEGFAMSLDFAFDCYPNHLDIFPLAVLPGTRLAARAGEWGLEHLPSPPYTLLRSATMDEGALATARGVATACDIFFSRGKAVAWFNAVVRSLGMRPAGFLGHFWERLSQRHGAGVTERAFTDEQIWQLQRSFLEELFSAEGVAHLLPVALDLVDYHHLFAVALMTVPPELPTDRELATEDLLGRPFVLAPSARLARFHYEIFDLLESGEPDLEEFADCFSPTGSWAVIYPRAGEVFTESIDERLHALLEELDGCRPAREAAEAAGMEPAAAAAFLEFAAAEGIVTLIS</sequence>
<protein>
    <submittedName>
        <fullName evidence="8">Radical SAM superfamily enzyme YgiQ (UPF0313 family)</fullName>
    </submittedName>
</protein>
<comment type="cofactor">
    <cofactor evidence="1">
        <name>[4Fe-4S] cluster</name>
        <dbReference type="ChEBI" id="CHEBI:49883"/>
    </cofactor>
</comment>
<dbReference type="InterPro" id="IPR007197">
    <property type="entry name" value="rSAM"/>
</dbReference>
<dbReference type="RefSeq" id="WP_145016982.1">
    <property type="nucleotide sequence ID" value="NZ_VLLN01000001.1"/>
</dbReference>
<evidence type="ECO:0000259" key="7">
    <source>
        <dbReference type="PROSITE" id="PS51918"/>
    </source>
</evidence>
<name>A0A562WUS6_9BACT</name>
<reference evidence="8 9" key="1">
    <citation type="submission" date="2019-07" db="EMBL/GenBank/DDBJ databases">
        <title>Genomic Encyclopedia of Archaeal and Bacterial Type Strains, Phase II (KMG-II): from individual species to whole genera.</title>
        <authorList>
            <person name="Goeker M."/>
        </authorList>
    </citation>
    <scope>NUCLEOTIDE SEQUENCE [LARGE SCALE GENOMIC DNA]</scope>
    <source>
        <strain evidence="8 9">ATCC BAA-1139</strain>
    </source>
</reference>
<dbReference type="PROSITE" id="PS51332">
    <property type="entry name" value="B12_BINDING"/>
    <property type="match status" value="1"/>
</dbReference>
<feature type="domain" description="B12-binding" evidence="6">
    <location>
        <begin position="1"/>
        <end position="139"/>
    </location>
</feature>
<keyword evidence="3" id="KW-0479">Metal-binding</keyword>
<dbReference type="EMBL" id="VLLN01000001">
    <property type="protein sequence ID" value="TWJ33419.1"/>
    <property type="molecule type" value="Genomic_DNA"/>
</dbReference>
<feature type="domain" description="Radical SAM core" evidence="7">
    <location>
        <begin position="175"/>
        <end position="394"/>
    </location>
</feature>
<comment type="caution">
    <text evidence="8">The sequence shown here is derived from an EMBL/GenBank/DDBJ whole genome shotgun (WGS) entry which is preliminary data.</text>
</comment>
<dbReference type="InterPro" id="IPR051198">
    <property type="entry name" value="BchE-like"/>
</dbReference>
<proteinExistence type="predicted"/>
<dbReference type="InterPro" id="IPR034466">
    <property type="entry name" value="Methyltransferase_Class_B"/>
</dbReference>
<dbReference type="Pfam" id="PF02310">
    <property type="entry name" value="B12-binding"/>
    <property type="match status" value="1"/>
</dbReference>
<dbReference type="Pfam" id="PF04055">
    <property type="entry name" value="Radical_SAM"/>
    <property type="match status" value="1"/>
</dbReference>
<dbReference type="Gene3D" id="3.80.30.20">
    <property type="entry name" value="tm_1862 like domain"/>
    <property type="match status" value="1"/>
</dbReference>
<organism evidence="8 9">
    <name type="scientific">Geobacter argillaceus</name>
    <dbReference type="NCBI Taxonomy" id="345631"/>
    <lineage>
        <taxon>Bacteria</taxon>
        <taxon>Pseudomonadati</taxon>
        <taxon>Thermodesulfobacteriota</taxon>
        <taxon>Desulfuromonadia</taxon>
        <taxon>Geobacterales</taxon>
        <taxon>Geobacteraceae</taxon>
        <taxon>Geobacter</taxon>
    </lineage>
</organism>
<dbReference type="PROSITE" id="PS51918">
    <property type="entry name" value="RADICAL_SAM"/>
    <property type="match status" value="1"/>
</dbReference>
<dbReference type="InterPro" id="IPR006638">
    <property type="entry name" value="Elp3/MiaA/NifB-like_rSAM"/>
</dbReference>
<dbReference type="OrthoDB" id="9762608at2"/>
<dbReference type="SUPFAM" id="SSF102114">
    <property type="entry name" value="Radical SAM enzymes"/>
    <property type="match status" value="1"/>
</dbReference>
<dbReference type="InterPro" id="IPR023404">
    <property type="entry name" value="rSAM_horseshoe"/>
</dbReference>
<accession>A0A562WUS6</accession>
<dbReference type="SMART" id="SM00729">
    <property type="entry name" value="Elp3"/>
    <property type="match status" value="1"/>
</dbReference>
<keyword evidence="2" id="KW-0949">S-adenosyl-L-methionine</keyword>
<keyword evidence="4" id="KW-0408">Iron</keyword>
<dbReference type="GO" id="GO:0031419">
    <property type="term" value="F:cobalamin binding"/>
    <property type="evidence" value="ECO:0007669"/>
    <property type="project" value="InterPro"/>
</dbReference>
<dbReference type="Proteomes" id="UP000319449">
    <property type="component" value="Unassembled WGS sequence"/>
</dbReference>
<evidence type="ECO:0000256" key="4">
    <source>
        <dbReference type="ARBA" id="ARBA00023004"/>
    </source>
</evidence>
<dbReference type="SFLD" id="SFLDG01123">
    <property type="entry name" value="methyltransferase_(Class_B)"/>
    <property type="match status" value="1"/>
</dbReference>
<dbReference type="AlphaFoldDB" id="A0A562WUS6"/>
<evidence type="ECO:0000313" key="8">
    <source>
        <dbReference type="EMBL" id="TWJ33419.1"/>
    </source>
</evidence>
<dbReference type="PANTHER" id="PTHR43409">
    <property type="entry name" value="ANAEROBIC MAGNESIUM-PROTOPORPHYRIN IX MONOMETHYL ESTER CYCLASE-RELATED"/>
    <property type="match status" value="1"/>
</dbReference>
<dbReference type="InterPro" id="IPR058240">
    <property type="entry name" value="rSAM_sf"/>
</dbReference>
<dbReference type="CDD" id="cd01335">
    <property type="entry name" value="Radical_SAM"/>
    <property type="match status" value="1"/>
</dbReference>
<dbReference type="Gene3D" id="3.40.50.280">
    <property type="entry name" value="Cobalamin-binding domain"/>
    <property type="match status" value="1"/>
</dbReference>
<dbReference type="CDD" id="cd02068">
    <property type="entry name" value="radical_SAM_B12_BD"/>
    <property type="match status" value="1"/>
</dbReference>
<dbReference type="InterPro" id="IPR006158">
    <property type="entry name" value="Cobalamin-bd"/>
</dbReference>
<evidence type="ECO:0000256" key="1">
    <source>
        <dbReference type="ARBA" id="ARBA00001966"/>
    </source>
</evidence>
<dbReference type="GO" id="GO:0003824">
    <property type="term" value="F:catalytic activity"/>
    <property type="evidence" value="ECO:0007669"/>
    <property type="project" value="InterPro"/>
</dbReference>